<feature type="region of interest" description="Disordered" evidence="1">
    <location>
        <begin position="187"/>
        <end position="268"/>
    </location>
</feature>
<feature type="region of interest" description="Disordered" evidence="1">
    <location>
        <begin position="114"/>
        <end position="134"/>
    </location>
</feature>
<protein>
    <recommendedName>
        <fullName evidence="2">Putative adherens-junction anchoring domain-containing protein</fullName>
    </recommendedName>
</protein>
<feature type="compositionally biased region" description="Polar residues" evidence="1">
    <location>
        <begin position="296"/>
        <end position="313"/>
    </location>
</feature>
<dbReference type="PANTHER" id="PTHR24213:SF6">
    <property type="entry name" value="ACTIN-BINDING LIM PROTEIN 2"/>
    <property type="match status" value="1"/>
</dbReference>
<organism evidence="3 4">
    <name type="scientific">Sus scrofa</name>
    <name type="common">Pig</name>
    <dbReference type="NCBI Taxonomy" id="9823"/>
    <lineage>
        <taxon>Eukaryota</taxon>
        <taxon>Metazoa</taxon>
        <taxon>Chordata</taxon>
        <taxon>Craniata</taxon>
        <taxon>Vertebrata</taxon>
        <taxon>Euteleostomi</taxon>
        <taxon>Mammalia</taxon>
        <taxon>Eutheria</taxon>
        <taxon>Laurasiatheria</taxon>
        <taxon>Artiodactyla</taxon>
        <taxon>Suina</taxon>
        <taxon>Suidae</taxon>
        <taxon>Sus</taxon>
    </lineage>
</organism>
<feature type="compositionally biased region" description="Polar residues" evidence="1">
    <location>
        <begin position="189"/>
        <end position="201"/>
    </location>
</feature>
<dbReference type="AlphaFoldDB" id="A0A8D0YJF2"/>
<feature type="region of interest" description="Disordered" evidence="1">
    <location>
        <begin position="386"/>
        <end position="413"/>
    </location>
</feature>
<evidence type="ECO:0000256" key="1">
    <source>
        <dbReference type="SAM" id="MobiDB-lite"/>
    </source>
</evidence>
<feature type="domain" description="Putative adherens-junction anchoring" evidence="2">
    <location>
        <begin position="147"/>
        <end position="247"/>
    </location>
</feature>
<evidence type="ECO:0000313" key="4">
    <source>
        <dbReference type="Proteomes" id="UP000694720"/>
    </source>
</evidence>
<evidence type="ECO:0000259" key="2">
    <source>
        <dbReference type="Pfam" id="PF16182"/>
    </source>
</evidence>
<dbReference type="InterPro" id="IPR051618">
    <property type="entry name" value="Actin-binding_LIM"/>
</dbReference>
<sequence>MCVLSVHTCIYVCMHTDVLCVDVHPRGHLCACLHVCVRCLQACVCVCAYLCVCMHASKCVFLCIYAYMCVFCARTWAFLYAQVCVRVFSSHCLPGHGPTGPRGVLVPVPPTLSPAVPSRSGSAPGTEPRGRQGGGLTAPALSLLGQAKLGDEILDYRDLAALPKSKAIYDIDRPDMISYAPYVSHSVGDRQSCSESPQLLSPTPPEGDRDDRSYKQCRTSSPSSTGSVSLGRYTPTSRSPQHYSRPDTGVKDNIYRKPPIYKQHAARRLDGEDASLELDNRKKTSWLISKGDADTRTNSPDLDSQALSHSSGTDRGPLQTMHADDLYSRLPYSRSDPVPGPGKNGLDHRNANLAPCGADSDASWGTRGTGGGDPVGLWLGSGHVSTSRLLKGPPPTRAAGRRRQAPWCGGPGVPLSPPLPVQHRSPPSYLSWEAPSPPSGAPLFLPWVPPILEHSQPILA</sequence>
<accession>A0A8D0YJF2</accession>
<dbReference type="Pfam" id="PF16182">
    <property type="entry name" value="AbLIM_anchor"/>
    <property type="match status" value="2"/>
</dbReference>
<feature type="domain" description="Putative adherens-junction anchoring" evidence="2">
    <location>
        <begin position="267"/>
        <end position="366"/>
    </location>
</feature>
<proteinExistence type="predicted"/>
<name>A0A8D0YJF2_PIG</name>
<reference evidence="3" key="1">
    <citation type="submission" date="2025-08" db="UniProtKB">
        <authorList>
            <consortium name="Ensembl"/>
        </authorList>
    </citation>
    <scope>IDENTIFICATION</scope>
</reference>
<feature type="compositionally biased region" description="Low complexity" evidence="1">
    <location>
        <begin position="220"/>
        <end position="229"/>
    </location>
</feature>
<dbReference type="InterPro" id="IPR032402">
    <property type="entry name" value="AbLIM_anchor"/>
</dbReference>
<evidence type="ECO:0000313" key="3">
    <source>
        <dbReference type="Ensembl" id="ENSSSCP00035003255.1"/>
    </source>
</evidence>
<dbReference type="Proteomes" id="UP000694720">
    <property type="component" value="Unplaced"/>
</dbReference>
<dbReference type="Ensembl" id="ENSSSCT00035009662.1">
    <property type="protein sequence ID" value="ENSSSCP00035003255.1"/>
    <property type="gene ID" value="ENSSSCG00035007746.1"/>
</dbReference>
<feature type="compositionally biased region" description="Basic and acidic residues" evidence="1">
    <location>
        <begin position="244"/>
        <end position="255"/>
    </location>
</feature>
<dbReference type="PANTHER" id="PTHR24213">
    <property type="entry name" value="ACTIN-BINDING LIM PROTEIN"/>
    <property type="match status" value="1"/>
</dbReference>
<feature type="region of interest" description="Disordered" evidence="1">
    <location>
        <begin position="289"/>
        <end position="349"/>
    </location>
</feature>